<gene>
    <name evidence="1" type="ORF">H6G83_13830</name>
</gene>
<reference evidence="1 2" key="1">
    <citation type="journal article" date="2020" name="ISME J.">
        <title>Comparative genomics reveals insights into cyanobacterial evolution and habitat adaptation.</title>
        <authorList>
            <person name="Chen M.Y."/>
            <person name="Teng W.K."/>
            <person name="Zhao L."/>
            <person name="Hu C.X."/>
            <person name="Zhou Y.K."/>
            <person name="Han B.P."/>
            <person name="Song L.R."/>
            <person name="Shu W.S."/>
        </authorList>
    </citation>
    <scope>NUCLEOTIDE SEQUENCE [LARGE SCALE GENOMIC DNA]</scope>
    <source>
        <strain evidence="1 2">FACHB-119</strain>
    </source>
</reference>
<dbReference type="RefSeq" id="WP_190472915.1">
    <property type="nucleotide sequence ID" value="NZ_JACJSG010000016.1"/>
</dbReference>
<sequence>MIFGDKEKLAIECIFDEKSKTDEQILFGRIAILAGGFRLGDISLTVILNIPMLFFQQSLKDCEKRRSDFFNQMNAEAVWELLYSALYDNYESDINESYELDKKYRKFCICPGFSEAFDGEIAFLIEDEQEERFIWMDAQTEQIKEVRLRPETYKNVVESLLSGIQTNYS</sequence>
<protein>
    <submittedName>
        <fullName evidence="1">Uncharacterized protein</fullName>
    </submittedName>
</protein>
<dbReference type="InterPro" id="IPR028958">
    <property type="entry name" value="Imm42"/>
</dbReference>
<dbReference type="EMBL" id="JACJSG010000016">
    <property type="protein sequence ID" value="MBD2501668.1"/>
    <property type="molecule type" value="Genomic_DNA"/>
</dbReference>
<keyword evidence="2" id="KW-1185">Reference proteome</keyword>
<accession>A0ABR8D7D4</accession>
<evidence type="ECO:0000313" key="2">
    <source>
        <dbReference type="Proteomes" id="UP000661112"/>
    </source>
</evidence>
<organism evidence="1 2">
    <name type="scientific">Anabaena azotica FACHB-119</name>
    <dbReference type="NCBI Taxonomy" id="947527"/>
    <lineage>
        <taxon>Bacteria</taxon>
        <taxon>Bacillati</taxon>
        <taxon>Cyanobacteriota</taxon>
        <taxon>Cyanophyceae</taxon>
        <taxon>Nostocales</taxon>
        <taxon>Nostocaceae</taxon>
        <taxon>Anabaena</taxon>
        <taxon>Anabaena azotica</taxon>
    </lineage>
</organism>
<comment type="caution">
    <text evidence="1">The sequence shown here is derived from an EMBL/GenBank/DDBJ whole genome shotgun (WGS) entry which is preliminary data.</text>
</comment>
<dbReference type="Pfam" id="PF15593">
    <property type="entry name" value="Imm42"/>
    <property type="match status" value="1"/>
</dbReference>
<proteinExistence type="predicted"/>
<name>A0ABR8D7D4_9NOST</name>
<evidence type="ECO:0000313" key="1">
    <source>
        <dbReference type="EMBL" id="MBD2501668.1"/>
    </source>
</evidence>
<dbReference type="Proteomes" id="UP000661112">
    <property type="component" value="Unassembled WGS sequence"/>
</dbReference>